<keyword evidence="4 5" id="KW-0472">Membrane</keyword>
<proteinExistence type="predicted"/>
<dbReference type="Gene3D" id="2.70.170.10">
    <property type="entry name" value="Neurotransmitter-gated ion-channel ligand-binding domain"/>
    <property type="match status" value="1"/>
</dbReference>
<feature type="domain" description="Neurotransmitter-gated ion-channel ligand-binding" evidence="6">
    <location>
        <begin position="58"/>
        <end position="203"/>
    </location>
</feature>
<dbReference type="InterPro" id="IPR036734">
    <property type="entry name" value="Neur_chan_lig-bd_sf"/>
</dbReference>
<dbReference type="GO" id="GO:0004888">
    <property type="term" value="F:transmembrane signaling receptor activity"/>
    <property type="evidence" value="ECO:0007669"/>
    <property type="project" value="InterPro"/>
</dbReference>
<feature type="transmembrane region" description="Helical" evidence="5">
    <location>
        <begin position="309"/>
        <end position="333"/>
    </location>
</feature>
<keyword evidence="8" id="KW-1185">Reference proteome</keyword>
<sequence>MVACCKNVDDSLGLKNARFFCLLEEYSAYMNNARKVMHELFTVRAYSKHQAPLYEPMPENYSTSETPRMKINYMLTYLKVFDLDAEKQMLSSRMEMTISWRDPRLAWDVNEFAGVKSILTTTDVIWLPDSTFSNSAKLEQVNAQAPKFVRIFSNGTIRQGTAYYAQTTCDISANTFPFDRQNCTLPILSLNMEMKWIDLKLDVLSDGAQIWVGNGEWIVVELLPIIFPPEGTMEIVGFSLIIKRVPNFYVYVIALPCFLLTMLSVIGMFWSQNFKKQQLEKLSIGLTSLVSMTVLLEMLATAIPKTEVFPLLGIYVVCCVGIITLACMTVVIYSQASPVKLAKVAEKEKRTKEDELTKNRTQLLADSLKGIEYDG</sequence>
<dbReference type="Pfam" id="PF02932">
    <property type="entry name" value="Neur_chan_memb"/>
    <property type="match status" value="1"/>
</dbReference>
<feature type="transmembrane region" description="Helical" evidence="5">
    <location>
        <begin position="248"/>
        <end position="270"/>
    </location>
</feature>
<dbReference type="Pfam" id="PF02931">
    <property type="entry name" value="Neur_chan_LBD"/>
    <property type="match status" value="1"/>
</dbReference>
<dbReference type="SUPFAM" id="SSF63712">
    <property type="entry name" value="Nicotinic receptor ligand binding domain-like"/>
    <property type="match status" value="1"/>
</dbReference>
<dbReference type="PANTHER" id="PTHR18945">
    <property type="entry name" value="NEUROTRANSMITTER GATED ION CHANNEL"/>
    <property type="match status" value="1"/>
</dbReference>
<protein>
    <submittedName>
        <fullName evidence="9">Uncharacterized protein</fullName>
    </submittedName>
</protein>
<dbReference type="CDD" id="cd19051">
    <property type="entry name" value="LGIC_TM_cation"/>
    <property type="match status" value="1"/>
</dbReference>
<feature type="transmembrane region" description="Helical" evidence="5">
    <location>
        <begin position="282"/>
        <end position="303"/>
    </location>
</feature>
<comment type="subcellular location">
    <subcellularLocation>
        <location evidence="1">Membrane</location>
        <topology evidence="1">Multi-pass membrane protein</topology>
    </subcellularLocation>
</comment>
<dbReference type="InterPro" id="IPR006201">
    <property type="entry name" value="Neur_channel"/>
</dbReference>
<organism evidence="8 9">
    <name type="scientific">Mesorhabditis belari</name>
    <dbReference type="NCBI Taxonomy" id="2138241"/>
    <lineage>
        <taxon>Eukaryota</taxon>
        <taxon>Metazoa</taxon>
        <taxon>Ecdysozoa</taxon>
        <taxon>Nematoda</taxon>
        <taxon>Chromadorea</taxon>
        <taxon>Rhabditida</taxon>
        <taxon>Rhabditina</taxon>
        <taxon>Rhabditomorpha</taxon>
        <taxon>Rhabditoidea</taxon>
        <taxon>Rhabditidae</taxon>
        <taxon>Mesorhabditinae</taxon>
        <taxon>Mesorhabditis</taxon>
    </lineage>
</organism>
<name>A0AAF3EKS9_9BILA</name>
<dbReference type="GO" id="GO:0005230">
    <property type="term" value="F:extracellular ligand-gated monoatomic ion channel activity"/>
    <property type="evidence" value="ECO:0007669"/>
    <property type="project" value="InterPro"/>
</dbReference>
<evidence type="ECO:0000313" key="8">
    <source>
        <dbReference type="Proteomes" id="UP000887575"/>
    </source>
</evidence>
<evidence type="ECO:0000256" key="2">
    <source>
        <dbReference type="ARBA" id="ARBA00022692"/>
    </source>
</evidence>
<dbReference type="PRINTS" id="PR00252">
    <property type="entry name" value="NRIONCHANNEL"/>
</dbReference>
<dbReference type="InterPro" id="IPR006029">
    <property type="entry name" value="Neurotrans-gated_channel_TM"/>
</dbReference>
<evidence type="ECO:0000256" key="5">
    <source>
        <dbReference type="SAM" id="Phobius"/>
    </source>
</evidence>
<dbReference type="InterPro" id="IPR006202">
    <property type="entry name" value="Neur_chan_lig-bd"/>
</dbReference>
<keyword evidence="2 5" id="KW-0812">Transmembrane</keyword>
<evidence type="ECO:0000256" key="3">
    <source>
        <dbReference type="ARBA" id="ARBA00022989"/>
    </source>
</evidence>
<keyword evidence="3 5" id="KW-1133">Transmembrane helix</keyword>
<evidence type="ECO:0000313" key="9">
    <source>
        <dbReference type="WBParaSite" id="MBELARI_LOCUS14563.1"/>
    </source>
</evidence>
<dbReference type="WBParaSite" id="MBELARI_LOCUS14563.1">
    <property type="protein sequence ID" value="MBELARI_LOCUS14563.1"/>
    <property type="gene ID" value="MBELARI_LOCUS14563"/>
</dbReference>
<evidence type="ECO:0000256" key="1">
    <source>
        <dbReference type="ARBA" id="ARBA00004141"/>
    </source>
</evidence>
<dbReference type="CDD" id="cd18989">
    <property type="entry name" value="LGIC_ECD_cation"/>
    <property type="match status" value="1"/>
</dbReference>
<dbReference type="InterPro" id="IPR038050">
    <property type="entry name" value="Neuro_actylchol_rec"/>
</dbReference>
<dbReference type="SUPFAM" id="SSF90112">
    <property type="entry name" value="Neurotransmitter-gated ion-channel transmembrane pore"/>
    <property type="match status" value="1"/>
</dbReference>
<evidence type="ECO:0000259" key="7">
    <source>
        <dbReference type="Pfam" id="PF02932"/>
    </source>
</evidence>
<dbReference type="AlphaFoldDB" id="A0AAF3EKS9"/>
<dbReference type="GO" id="GO:0016020">
    <property type="term" value="C:membrane"/>
    <property type="evidence" value="ECO:0007669"/>
    <property type="project" value="UniProtKB-SubCell"/>
</dbReference>
<dbReference type="Gene3D" id="1.20.58.390">
    <property type="entry name" value="Neurotransmitter-gated ion-channel transmembrane domain"/>
    <property type="match status" value="1"/>
</dbReference>
<evidence type="ECO:0000256" key="4">
    <source>
        <dbReference type="ARBA" id="ARBA00023136"/>
    </source>
</evidence>
<evidence type="ECO:0000259" key="6">
    <source>
        <dbReference type="Pfam" id="PF02931"/>
    </source>
</evidence>
<dbReference type="InterPro" id="IPR036719">
    <property type="entry name" value="Neuro-gated_channel_TM_sf"/>
</dbReference>
<dbReference type="Proteomes" id="UP000887575">
    <property type="component" value="Unassembled WGS sequence"/>
</dbReference>
<feature type="domain" description="Neurotransmitter-gated ion-channel transmembrane" evidence="7">
    <location>
        <begin position="255"/>
        <end position="335"/>
    </location>
</feature>
<accession>A0AAF3EKS9</accession>
<reference evidence="9" key="1">
    <citation type="submission" date="2024-02" db="UniProtKB">
        <authorList>
            <consortium name="WormBaseParasite"/>
        </authorList>
    </citation>
    <scope>IDENTIFICATION</scope>
</reference>